<dbReference type="AlphaFoldDB" id="A0A9N7MUW1"/>
<comment type="caution">
    <text evidence="2">The sequence shown here is derived from an EMBL/GenBank/DDBJ whole genome shotgun (WGS) entry which is preliminary data.</text>
</comment>
<dbReference type="EMBL" id="CACSLK010020336">
    <property type="protein sequence ID" value="CAA0820302.1"/>
    <property type="molecule type" value="Genomic_DNA"/>
</dbReference>
<evidence type="ECO:0008006" key="4">
    <source>
        <dbReference type="Google" id="ProtNLM"/>
    </source>
</evidence>
<proteinExistence type="predicted"/>
<gene>
    <name evidence="2" type="ORF">SHERM_01540</name>
</gene>
<organism evidence="2 3">
    <name type="scientific">Striga hermonthica</name>
    <name type="common">Purple witchweed</name>
    <name type="synonym">Buchnera hermonthica</name>
    <dbReference type="NCBI Taxonomy" id="68872"/>
    <lineage>
        <taxon>Eukaryota</taxon>
        <taxon>Viridiplantae</taxon>
        <taxon>Streptophyta</taxon>
        <taxon>Embryophyta</taxon>
        <taxon>Tracheophyta</taxon>
        <taxon>Spermatophyta</taxon>
        <taxon>Magnoliopsida</taxon>
        <taxon>eudicotyledons</taxon>
        <taxon>Gunneridae</taxon>
        <taxon>Pentapetalae</taxon>
        <taxon>asterids</taxon>
        <taxon>lamiids</taxon>
        <taxon>Lamiales</taxon>
        <taxon>Orobanchaceae</taxon>
        <taxon>Buchnereae</taxon>
        <taxon>Striga</taxon>
    </lineage>
</organism>
<dbReference type="Proteomes" id="UP001153555">
    <property type="component" value="Unassembled WGS sequence"/>
</dbReference>
<keyword evidence="3" id="KW-1185">Reference proteome</keyword>
<feature type="compositionally biased region" description="Basic and acidic residues" evidence="1">
    <location>
        <begin position="60"/>
        <end position="71"/>
    </location>
</feature>
<feature type="region of interest" description="Disordered" evidence="1">
    <location>
        <begin position="44"/>
        <end position="180"/>
    </location>
</feature>
<accession>A0A9N7MUW1</accession>
<dbReference type="OrthoDB" id="1711508at2759"/>
<evidence type="ECO:0000313" key="3">
    <source>
        <dbReference type="Proteomes" id="UP001153555"/>
    </source>
</evidence>
<sequence>MFGAENNPRLILCRYTVMGIDLLQNPVVDCPLSKAKRKRQRAKKKMMEKNAPVTANNIDESSKVPDEKRECASANCDSGKNPAHTDFSMQTPAECPTMAAGSTQNLSEVGANLEKRTKSHKKKKAKRKREARALSISQLKMDTGIEPTKKTAEGKMNEKQKNRPKNTKKEESQDEADQADEMSNLHLSEGGHGGVTDGKLTKNKFTAQNSKDVVEVSCVGVSSGSLEETPVDILSPMEVEEKSFPCGAQHSSNSNRMNVETLKFENKINEESNEIVVSEEKFLAGGGSVLSTCDVEFTTHVSFPDLMEFRQCPQSAQVHSSKRKLLVLDVNGLLAEILFPAPKDCRGDTHILGRAGES</sequence>
<reference evidence="2" key="1">
    <citation type="submission" date="2019-12" db="EMBL/GenBank/DDBJ databases">
        <authorList>
            <person name="Scholes J."/>
        </authorList>
    </citation>
    <scope>NUCLEOTIDE SEQUENCE</scope>
</reference>
<evidence type="ECO:0000256" key="1">
    <source>
        <dbReference type="SAM" id="MobiDB-lite"/>
    </source>
</evidence>
<name>A0A9N7MUW1_STRHE</name>
<feature type="compositionally biased region" description="Basic residues" evidence="1">
    <location>
        <begin position="117"/>
        <end position="130"/>
    </location>
</feature>
<evidence type="ECO:0000313" key="2">
    <source>
        <dbReference type="EMBL" id="CAA0820302.1"/>
    </source>
</evidence>
<protein>
    <recommendedName>
        <fullName evidence="4">FCP1 homology domain-containing protein</fullName>
    </recommendedName>
</protein>
<feature type="compositionally biased region" description="Basic and acidic residues" evidence="1">
    <location>
        <begin position="147"/>
        <end position="171"/>
    </location>
</feature>